<gene>
    <name evidence="2" type="ORF">CH379_001050</name>
    <name evidence="3" type="ORF">CH379_01150</name>
</gene>
<dbReference type="RefSeq" id="WP_100746463.1">
    <property type="nucleotide sequence ID" value="NZ_NPEF02000001.1"/>
</dbReference>
<keyword evidence="4" id="KW-1185">Reference proteome</keyword>
<accession>A0A2N0BDW2</accession>
<dbReference type="EMBL" id="NPEF02000001">
    <property type="protein sequence ID" value="MDV6234218.1"/>
    <property type="molecule type" value="Genomic_DNA"/>
</dbReference>
<reference evidence="2 4" key="2">
    <citation type="journal article" date="2018" name="Microb. Genom.">
        <title>Deciphering the unexplored Leptospira diversity from soils uncovers genomic evolution to virulence.</title>
        <authorList>
            <person name="Thibeaux R."/>
            <person name="Iraola G."/>
            <person name="Ferres I."/>
            <person name="Bierque E."/>
            <person name="Girault D."/>
            <person name="Soupe-Gilbert M.E."/>
            <person name="Picardeau M."/>
            <person name="Goarant C."/>
        </authorList>
    </citation>
    <scope>NUCLEOTIDE SEQUENCE [LARGE SCALE GENOMIC DNA]</scope>
    <source>
        <strain evidence="2 4">ATI7-C-A5</strain>
    </source>
</reference>
<evidence type="ECO:0000313" key="3">
    <source>
        <dbReference type="EMBL" id="PJZ94707.1"/>
    </source>
</evidence>
<sequence length="155" mass="17284">MRRTFILSFGIFLLLCACSKSALPISEPEKDALQRILVENQSIHAFLIKEEDKIPNLDRLRSEIVSLTSLNGGLKTQAETMGNSLPSKENKDVEKFFQAYSSFSETLADSVKLAGGNGVFNKFYCPMVKKTWVSQGTKIENPYAPEMRDCGDLVP</sequence>
<organism evidence="3">
    <name type="scientific">Leptospira ellisii</name>
    <dbReference type="NCBI Taxonomy" id="2023197"/>
    <lineage>
        <taxon>Bacteria</taxon>
        <taxon>Pseudomonadati</taxon>
        <taxon>Spirochaetota</taxon>
        <taxon>Spirochaetia</taxon>
        <taxon>Leptospirales</taxon>
        <taxon>Leptospiraceae</taxon>
        <taxon>Leptospira</taxon>
    </lineage>
</organism>
<dbReference type="PROSITE" id="PS51257">
    <property type="entry name" value="PROKAR_LIPOPROTEIN"/>
    <property type="match status" value="1"/>
</dbReference>
<dbReference type="Proteomes" id="UP000232122">
    <property type="component" value="Unassembled WGS sequence"/>
</dbReference>
<feature type="signal peptide" evidence="1">
    <location>
        <begin position="1"/>
        <end position="22"/>
    </location>
</feature>
<proteinExistence type="predicted"/>
<dbReference type="AlphaFoldDB" id="A0A2N0BMF6"/>
<reference evidence="3" key="1">
    <citation type="submission" date="2017-07" db="EMBL/GenBank/DDBJ databases">
        <title>Leptospira spp. isolated from tropical soils.</title>
        <authorList>
            <person name="Thibeaux R."/>
            <person name="Iraola G."/>
            <person name="Ferres I."/>
            <person name="Bierque E."/>
            <person name="Girault D."/>
            <person name="Soupe-Gilbert M.-E."/>
            <person name="Picardeau M."/>
            <person name="Goarant C."/>
        </authorList>
    </citation>
    <scope>NUCLEOTIDE SEQUENCE [LARGE SCALE GENOMIC DNA]</scope>
    <source>
        <strain evidence="3">ATI7-C-A5</strain>
    </source>
</reference>
<reference evidence="2" key="3">
    <citation type="submission" date="2023-10" db="EMBL/GenBank/DDBJ databases">
        <authorList>
            <person name="Picardeau M."/>
            <person name="Thibeaux R."/>
        </authorList>
    </citation>
    <scope>NUCLEOTIDE SEQUENCE</scope>
    <source>
        <strain evidence="2">ATI7-C-A5</strain>
    </source>
</reference>
<accession>A0A2N0BMF6</accession>
<keyword evidence="1" id="KW-0732">Signal</keyword>
<evidence type="ECO:0000313" key="4">
    <source>
        <dbReference type="Proteomes" id="UP000232122"/>
    </source>
</evidence>
<protein>
    <submittedName>
        <fullName evidence="2">DUF3347 domain-containing protein</fullName>
    </submittedName>
</protein>
<feature type="chain" id="PRO_5044577289" evidence="1">
    <location>
        <begin position="23"/>
        <end position="155"/>
    </location>
</feature>
<dbReference type="OrthoDB" id="5294039at2"/>
<comment type="caution">
    <text evidence="3">The sequence shown here is derived from an EMBL/GenBank/DDBJ whole genome shotgun (WGS) entry which is preliminary data.</text>
</comment>
<dbReference type="EMBL" id="NPEF01000006">
    <property type="protein sequence ID" value="PJZ94707.1"/>
    <property type="molecule type" value="Genomic_DNA"/>
</dbReference>
<dbReference type="NCBIfam" id="NF047615">
    <property type="entry name" value="LIC13259_LIC11441_fam"/>
    <property type="match status" value="1"/>
</dbReference>
<name>A0A2N0BMF6_9LEPT</name>
<evidence type="ECO:0000313" key="2">
    <source>
        <dbReference type="EMBL" id="MDV6234218.1"/>
    </source>
</evidence>
<evidence type="ECO:0000256" key="1">
    <source>
        <dbReference type="SAM" id="SignalP"/>
    </source>
</evidence>